<reference evidence="11" key="3">
    <citation type="submission" date="2020-06" db="EMBL/GenBank/DDBJ databases">
        <title>Helianthus annuus Genome sequencing and assembly Release 2.</title>
        <authorList>
            <person name="Gouzy J."/>
            <person name="Langlade N."/>
            <person name="Munos S."/>
        </authorList>
    </citation>
    <scope>NUCLEOTIDE SEQUENCE</scope>
    <source>
        <tissue evidence="11">Leaves</tissue>
    </source>
</reference>
<dbReference type="OMA" id="SWRFNVA"/>
<evidence type="ECO:0000313" key="11">
    <source>
        <dbReference type="EMBL" id="KAF5798655.1"/>
    </source>
</evidence>
<dbReference type="InParanoid" id="A0A251UBG5"/>
<evidence type="ECO:0000256" key="3">
    <source>
        <dbReference type="ARBA" id="ARBA00022833"/>
    </source>
</evidence>
<dbReference type="Proteomes" id="UP000215914">
    <property type="component" value="Chromosome 7"/>
</dbReference>
<feature type="domain" description="GATA-type" evidence="10">
    <location>
        <begin position="116"/>
        <end position="152"/>
    </location>
</feature>
<dbReference type="GO" id="GO:0005634">
    <property type="term" value="C:nucleus"/>
    <property type="evidence" value="ECO:0000318"/>
    <property type="project" value="GO_Central"/>
</dbReference>
<sequence>MNRCTGSTMMGPCSCGHYHYQPNSSYSTIFPMPYEQEICPYGSSSPSSVDCTLSLGTPSTRLTNEYEKTHHEKRRGSHWWNILQPSSHSASQSAHKANRAGSGNSGGNGSATAADSLFSRRCSNCDTTSTPLWRNGPRGPKSLCNACGIRYKKEERRANAAAASAVTTVGSDVTDGYHHQYMMNSNQWANDYSHSTYKTPSCYSPAAATNEFRFMDDVDDRDSAFMSWRLNVTDRPGLVHDFTY</sequence>
<dbReference type="GO" id="GO:0006355">
    <property type="term" value="P:regulation of DNA-templated transcription"/>
    <property type="evidence" value="ECO:0000318"/>
    <property type="project" value="GO_Central"/>
</dbReference>
<dbReference type="PROSITE" id="PS00344">
    <property type="entry name" value="GATA_ZN_FINGER_1"/>
    <property type="match status" value="1"/>
</dbReference>
<reference evidence="12" key="2">
    <citation type="submission" date="2017-02" db="EMBL/GenBank/DDBJ databases">
        <title>Sunflower complete genome.</title>
        <authorList>
            <person name="Langlade N."/>
            <person name="Munos S."/>
        </authorList>
    </citation>
    <scope>NUCLEOTIDE SEQUENCE [LARGE SCALE GENOMIC DNA]</scope>
    <source>
        <tissue evidence="12">Leaves</tissue>
    </source>
</reference>
<evidence type="ECO:0000313" key="12">
    <source>
        <dbReference type="EMBL" id="OTG20419.1"/>
    </source>
</evidence>
<dbReference type="STRING" id="4232.A0A251UBG5"/>
<evidence type="ECO:0000313" key="13">
    <source>
        <dbReference type="Proteomes" id="UP000215914"/>
    </source>
</evidence>
<dbReference type="PROSITE" id="PS50114">
    <property type="entry name" value="GATA_ZN_FINGER_2"/>
    <property type="match status" value="1"/>
</dbReference>
<dbReference type="EMBL" id="CM007896">
    <property type="protein sequence ID" value="OTG20419.1"/>
    <property type="molecule type" value="Genomic_DNA"/>
</dbReference>
<evidence type="ECO:0000256" key="6">
    <source>
        <dbReference type="ARBA" id="ARBA00023163"/>
    </source>
</evidence>
<dbReference type="SMART" id="SM00401">
    <property type="entry name" value="ZnF_GATA"/>
    <property type="match status" value="1"/>
</dbReference>
<name>A0A251UBG5_HELAN</name>
<dbReference type="SUPFAM" id="SSF57716">
    <property type="entry name" value="Glucocorticoid receptor-like (DNA-binding domain)"/>
    <property type="match status" value="1"/>
</dbReference>
<feature type="region of interest" description="Disordered" evidence="9">
    <location>
        <begin position="88"/>
        <end position="111"/>
    </location>
</feature>
<dbReference type="FunCoup" id="A0A251UBG5">
    <property type="interactions" value="186"/>
</dbReference>
<dbReference type="InterPro" id="IPR000679">
    <property type="entry name" value="Znf_GATA"/>
</dbReference>
<keyword evidence="6" id="KW-0804">Transcription</keyword>
<feature type="compositionally biased region" description="Low complexity" evidence="9">
    <location>
        <begin position="88"/>
        <end position="102"/>
    </location>
</feature>
<gene>
    <name evidence="12" type="primary">MNP</name>
    <name evidence="12" type="ORF">HannXRQ_Chr07g0192871</name>
    <name evidence="11" type="ORF">HanXRQr2_Chr07g0295451</name>
</gene>
<dbReference type="GO" id="GO:0003700">
    <property type="term" value="F:DNA-binding transcription factor activity"/>
    <property type="evidence" value="ECO:0000318"/>
    <property type="project" value="GO_Central"/>
</dbReference>
<keyword evidence="1" id="KW-0479">Metal-binding</keyword>
<dbReference type="Gene3D" id="3.30.50.10">
    <property type="entry name" value="Erythroid Transcription Factor GATA-1, subunit A"/>
    <property type="match status" value="1"/>
</dbReference>
<dbReference type="CDD" id="cd00202">
    <property type="entry name" value="ZnF_GATA"/>
    <property type="match status" value="1"/>
</dbReference>
<protein>
    <submittedName>
        <fullName evidence="12">Putative GATA type zinc finger transcription factor family protein</fullName>
    </submittedName>
    <submittedName>
        <fullName evidence="11">Transcription factor C2C2-GATA family</fullName>
    </submittedName>
</protein>
<dbReference type="AlphaFoldDB" id="A0A251UBG5"/>
<reference evidence="11 13" key="1">
    <citation type="journal article" date="2017" name="Nature">
        <title>The sunflower genome provides insights into oil metabolism, flowering and Asterid evolution.</title>
        <authorList>
            <person name="Badouin H."/>
            <person name="Gouzy J."/>
            <person name="Grassa C.J."/>
            <person name="Murat F."/>
            <person name="Staton S.E."/>
            <person name="Cottret L."/>
            <person name="Lelandais-Briere C."/>
            <person name="Owens G.L."/>
            <person name="Carrere S."/>
            <person name="Mayjonade B."/>
            <person name="Legrand L."/>
            <person name="Gill N."/>
            <person name="Kane N.C."/>
            <person name="Bowers J.E."/>
            <person name="Hubner S."/>
            <person name="Bellec A."/>
            <person name="Berard A."/>
            <person name="Berges H."/>
            <person name="Blanchet N."/>
            <person name="Boniface M.C."/>
            <person name="Brunel D."/>
            <person name="Catrice O."/>
            <person name="Chaidir N."/>
            <person name="Claudel C."/>
            <person name="Donnadieu C."/>
            <person name="Faraut T."/>
            <person name="Fievet G."/>
            <person name="Helmstetter N."/>
            <person name="King M."/>
            <person name="Knapp S.J."/>
            <person name="Lai Z."/>
            <person name="Le Paslier M.C."/>
            <person name="Lippi Y."/>
            <person name="Lorenzon L."/>
            <person name="Mandel J.R."/>
            <person name="Marage G."/>
            <person name="Marchand G."/>
            <person name="Marquand E."/>
            <person name="Bret-Mestries E."/>
            <person name="Morien E."/>
            <person name="Nambeesan S."/>
            <person name="Nguyen T."/>
            <person name="Pegot-Espagnet P."/>
            <person name="Pouilly N."/>
            <person name="Raftis F."/>
            <person name="Sallet E."/>
            <person name="Schiex T."/>
            <person name="Thomas J."/>
            <person name="Vandecasteele C."/>
            <person name="Vares D."/>
            <person name="Vear F."/>
            <person name="Vautrin S."/>
            <person name="Crespi M."/>
            <person name="Mangin B."/>
            <person name="Burke J.M."/>
            <person name="Salse J."/>
            <person name="Munos S."/>
            <person name="Vincourt P."/>
            <person name="Rieseberg L.H."/>
            <person name="Langlade N.B."/>
        </authorList>
    </citation>
    <scope>NUCLEOTIDE SEQUENCE [LARGE SCALE GENOMIC DNA]</scope>
    <source>
        <strain evidence="13">cv. SF193</strain>
        <tissue evidence="11">Leaves</tissue>
    </source>
</reference>
<organism evidence="12 13">
    <name type="scientific">Helianthus annuus</name>
    <name type="common">Common sunflower</name>
    <dbReference type="NCBI Taxonomy" id="4232"/>
    <lineage>
        <taxon>Eukaryota</taxon>
        <taxon>Viridiplantae</taxon>
        <taxon>Streptophyta</taxon>
        <taxon>Embryophyta</taxon>
        <taxon>Tracheophyta</taxon>
        <taxon>Spermatophyta</taxon>
        <taxon>Magnoliopsida</taxon>
        <taxon>eudicotyledons</taxon>
        <taxon>Gunneridae</taxon>
        <taxon>Pentapetalae</taxon>
        <taxon>asterids</taxon>
        <taxon>campanulids</taxon>
        <taxon>Asterales</taxon>
        <taxon>Asteraceae</taxon>
        <taxon>Asteroideae</taxon>
        <taxon>Heliantheae alliance</taxon>
        <taxon>Heliantheae</taxon>
        <taxon>Helianthus</taxon>
    </lineage>
</organism>
<evidence type="ECO:0000256" key="8">
    <source>
        <dbReference type="PROSITE-ProRule" id="PRU00094"/>
    </source>
</evidence>
<evidence type="ECO:0000256" key="2">
    <source>
        <dbReference type="ARBA" id="ARBA00022771"/>
    </source>
</evidence>
<keyword evidence="5" id="KW-0238">DNA-binding</keyword>
<keyword evidence="2 8" id="KW-0863">Zinc-finger</keyword>
<keyword evidence="4" id="KW-0805">Transcription regulation</keyword>
<dbReference type="GO" id="GO:0008270">
    <property type="term" value="F:zinc ion binding"/>
    <property type="evidence" value="ECO:0007669"/>
    <property type="project" value="UniProtKB-KW"/>
</dbReference>
<evidence type="ECO:0000259" key="10">
    <source>
        <dbReference type="PROSITE" id="PS50114"/>
    </source>
</evidence>
<dbReference type="PANTHER" id="PTHR46813:SF18">
    <property type="entry name" value="ZINC FINGER, NHR_GATA-TYPE-RELATED"/>
    <property type="match status" value="1"/>
</dbReference>
<dbReference type="GO" id="GO:0000976">
    <property type="term" value="F:transcription cis-regulatory region binding"/>
    <property type="evidence" value="ECO:0000318"/>
    <property type="project" value="GO_Central"/>
</dbReference>
<proteinExistence type="inferred from homology"/>
<dbReference type="PANTHER" id="PTHR46813">
    <property type="entry name" value="GATA TRANSCRIPTION FACTOR 18"/>
    <property type="match status" value="1"/>
</dbReference>
<evidence type="ECO:0000256" key="7">
    <source>
        <dbReference type="ARBA" id="ARBA00024019"/>
    </source>
</evidence>
<dbReference type="Pfam" id="PF00320">
    <property type="entry name" value="GATA"/>
    <property type="match status" value="1"/>
</dbReference>
<dbReference type="Gramene" id="mRNA:HanXRQr2_Chr07g0295451">
    <property type="protein sequence ID" value="mRNA:HanXRQr2_Chr07g0295451"/>
    <property type="gene ID" value="HanXRQr2_Chr07g0295451"/>
</dbReference>
<dbReference type="GO" id="GO:0009908">
    <property type="term" value="P:flower development"/>
    <property type="evidence" value="ECO:0000318"/>
    <property type="project" value="GO_Central"/>
</dbReference>
<accession>A0A251UBG5</accession>
<keyword evidence="13" id="KW-1185">Reference proteome</keyword>
<comment type="similarity">
    <text evidence="7">Belongs to the type IV zinc-finger family. Class B subfamily.</text>
</comment>
<evidence type="ECO:0000256" key="4">
    <source>
        <dbReference type="ARBA" id="ARBA00023015"/>
    </source>
</evidence>
<dbReference type="EMBL" id="MNCJ02000322">
    <property type="protein sequence ID" value="KAF5798655.1"/>
    <property type="molecule type" value="Genomic_DNA"/>
</dbReference>
<evidence type="ECO:0000256" key="1">
    <source>
        <dbReference type="ARBA" id="ARBA00022723"/>
    </source>
</evidence>
<keyword evidence="3" id="KW-0862">Zinc</keyword>
<evidence type="ECO:0000256" key="5">
    <source>
        <dbReference type="ARBA" id="ARBA00023125"/>
    </source>
</evidence>
<dbReference type="OrthoDB" id="2162994at2759"/>
<dbReference type="InterPro" id="IPR013088">
    <property type="entry name" value="Znf_NHR/GATA"/>
</dbReference>
<evidence type="ECO:0000256" key="9">
    <source>
        <dbReference type="SAM" id="MobiDB-lite"/>
    </source>
</evidence>